<organism evidence="2 3">
    <name type="scientific">Maribellus comscasis</name>
    <dbReference type="NCBI Taxonomy" id="2681766"/>
    <lineage>
        <taxon>Bacteria</taxon>
        <taxon>Pseudomonadati</taxon>
        <taxon>Bacteroidota</taxon>
        <taxon>Bacteroidia</taxon>
        <taxon>Marinilabiliales</taxon>
        <taxon>Prolixibacteraceae</taxon>
        <taxon>Maribellus</taxon>
    </lineage>
</organism>
<proteinExistence type="predicted"/>
<evidence type="ECO:0000313" key="2">
    <source>
        <dbReference type="EMBL" id="QGY43730.1"/>
    </source>
</evidence>
<dbReference type="KEGG" id="mcos:GM418_08685"/>
<gene>
    <name evidence="2" type="ORF">GM418_08685</name>
</gene>
<evidence type="ECO:0000256" key="1">
    <source>
        <dbReference type="SAM" id="Phobius"/>
    </source>
</evidence>
<feature type="transmembrane region" description="Helical" evidence="1">
    <location>
        <begin position="28"/>
        <end position="50"/>
    </location>
</feature>
<dbReference type="RefSeq" id="WP_158865150.1">
    <property type="nucleotide sequence ID" value="NZ_CP046401.1"/>
</dbReference>
<keyword evidence="3" id="KW-1185">Reference proteome</keyword>
<accession>A0A6I6JRN9</accession>
<protein>
    <submittedName>
        <fullName evidence="2">Uncharacterized protein</fullName>
    </submittedName>
</protein>
<keyword evidence="1" id="KW-0812">Transmembrane</keyword>
<name>A0A6I6JRN9_9BACT</name>
<dbReference type="Proteomes" id="UP000428260">
    <property type="component" value="Chromosome"/>
</dbReference>
<dbReference type="AlphaFoldDB" id="A0A6I6JRN9"/>
<sequence length="56" mass="6206">MMETKANQDQIVIKTKPEHEKQKLPMNLIVSLAAGTIAGMAIIFGLFWGAEMLFSL</sequence>
<keyword evidence="1" id="KW-1133">Transmembrane helix</keyword>
<dbReference type="EMBL" id="CP046401">
    <property type="protein sequence ID" value="QGY43730.1"/>
    <property type="molecule type" value="Genomic_DNA"/>
</dbReference>
<evidence type="ECO:0000313" key="3">
    <source>
        <dbReference type="Proteomes" id="UP000428260"/>
    </source>
</evidence>
<reference evidence="2 3" key="1">
    <citation type="submission" date="2019-11" db="EMBL/GenBank/DDBJ databases">
        <authorList>
            <person name="Zheng R.K."/>
            <person name="Sun C.M."/>
        </authorList>
    </citation>
    <scope>NUCLEOTIDE SEQUENCE [LARGE SCALE GENOMIC DNA]</scope>
    <source>
        <strain evidence="2 3">WC007</strain>
    </source>
</reference>
<keyword evidence="1" id="KW-0472">Membrane</keyword>